<dbReference type="OrthoDB" id="2300497at2"/>
<evidence type="ECO:0000313" key="2">
    <source>
        <dbReference type="Proteomes" id="UP000460112"/>
    </source>
</evidence>
<name>A0A366KIA9_LACGS</name>
<organism evidence="1 2">
    <name type="scientific">Lactobacillus gasseri</name>
    <dbReference type="NCBI Taxonomy" id="1596"/>
    <lineage>
        <taxon>Bacteria</taxon>
        <taxon>Bacillati</taxon>
        <taxon>Bacillota</taxon>
        <taxon>Bacilli</taxon>
        <taxon>Lactobacillales</taxon>
        <taxon>Lactobacillaceae</taxon>
        <taxon>Lactobacillus</taxon>
    </lineage>
</organism>
<sequence length="82" mass="9492">MKDIVFTLEFDDIYSNERANKYLQKGWKLLHVGTKLVNSGEPADYETSYVVGANAEQYAEYQKEQEKTKNAGQNVKDWLNNN</sequence>
<accession>A0A366KIA9</accession>
<dbReference type="AlphaFoldDB" id="A0A366KIA9"/>
<reference evidence="1 2" key="1">
    <citation type="submission" date="2019-09" db="EMBL/GenBank/DDBJ databases">
        <title>Investigation of probiotic properties of different lactic acid bacteria.</title>
        <authorList>
            <person name="Jaomanjaka F."/>
            <person name="Blanc P."/>
        </authorList>
    </citation>
    <scope>NUCLEOTIDE SEQUENCE [LARGE SCALE GENOMIC DNA]</scope>
    <source>
        <strain evidence="1 2">BIO6369</strain>
    </source>
</reference>
<dbReference type="Proteomes" id="UP000460112">
    <property type="component" value="Unassembled WGS sequence"/>
</dbReference>
<gene>
    <name evidence="1" type="ORF">F8244_04430</name>
</gene>
<dbReference type="EMBL" id="WBOA01000001">
    <property type="protein sequence ID" value="KAB1951755.1"/>
    <property type="molecule type" value="Genomic_DNA"/>
</dbReference>
<evidence type="ECO:0000313" key="1">
    <source>
        <dbReference type="EMBL" id="KAB1951755.1"/>
    </source>
</evidence>
<protein>
    <submittedName>
        <fullName evidence="1">Uncharacterized protein</fullName>
    </submittedName>
</protein>
<proteinExistence type="predicted"/>
<dbReference type="RefSeq" id="WP_020807571.1">
    <property type="nucleotide sequence ID" value="NZ_CP075596.1"/>
</dbReference>
<comment type="caution">
    <text evidence="1">The sequence shown here is derived from an EMBL/GenBank/DDBJ whole genome shotgun (WGS) entry which is preliminary data.</text>
</comment>